<feature type="transmembrane region" description="Helical" evidence="1">
    <location>
        <begin position="99"/>
        <end position="117"/>
    </location>
</feature>
<dbReference type="Proteomes" id="UP000076532">
    <property type="component" value="Unassembled WGS sequence"/>
</dbReference>
<organism evidence="2 3">
    <name type="scientific">Athelia psychrophila</name>
    <dbReference type="NCBI Taxonomy" id="1759441"/>
    <lineage>
        <taxon>Eukaryota</taxon>
        <taxon>Fungi</taxon>
        <taxon>Dikarya</taxon>
        <taxon>Basidiomycota</taxon>
        <taxon>Agaricomycotina</taxon>
        <taxon>Agaricomycetes</taxon>
        <taxon>Agaricomycetidae</taxon>
        <taxon>Atheliales</taxon>
        <taxon>Atheliaceae</taxon>
        <taxon>Athelia</taxon>
    </lineage>
</organism>
<keyword evidence="1" id="KW-1133">Transmembrane helix</keyword>
<feature type="transmembrane region" description="Helical" evidence="1">
    <location>
        <begin position="66"/>
        <end position="87"/>
    </location>
</feature>
<dbReference type="EMBL" id="KV417498">
    <property type="protein sequence ID" value="KZP29583.1"/>
    <property type="molecule type" value="Genomic_DNA"/>
</dbReference>
<feature type="transmembrane region" description="Helical" evidence="1">
    <location>
        <begin position="230"/>
        <end position="251"/>
    </location>
</feature>
<keyword evidence="1" id="KW-0472">Membrane</keyword>
<sequence>MNSSNSMLLNPLTPMSYLTPSAAEIHTLTANINLFTMGVLVWDWAMSMPDEYRILSIGRRLSLSNITYFGSRVFTVAACLCACILYVLPVSDCHALSKIFAAFLQLTLHSNNLLFFYRVRAVYSNSLRVTLFFGLCYMVVLVTCVFVPSTLNAIHIGPTEYCVESETKPWIASLATICNVVNDTLVFLAISYRIAFTSIGSADRRSALQRFFRGDGAPRVFKELLQNGQLYYLATIVTSIAHIILGLTTGYGTALTIPVVVVQHVMTCRVHRAVILGLANSNQPANTPLVLTTFISSVDASTMDDRLDTLKRRELQEGHLASP</sequence>
<evidence type="ECO:0000313" key="2">
    <source>
        <dbReference type="EMBL" id="KZP29583.1"/>
    </source>
</evidence>
<dbReference type="AlphaFoldDB" id="A0A166SLE5"/>
<evidence type="ECO:0000256" key="1">
    <source>
        <dbReference type="SAM" id="Phobius"/>
    </source>
</evidence>
<reference evidence="2 3" key="1">
    <citation type="journal article" date="2016" name="Mol. Biol. Evol.">
        <title>Comparative Genomics of Early-Diverging Mushroom-Forming Fungi Provides Insights into the Origins of Lignocellulose Decay Capabilities.</title>
        <authorList>
            <person name="Nagy L.G."/>
            <person name="Riley R."/>
            <person name="Tritt A."/>
            <person name="Adam C."/>
            <person name="Daum C."/>
            <person name="Floudas D."/>
            <person name="Sun H."/>
            <person name="Yadav J.S."/>
            <person name="Pangilinan J."/>
            <person name="Larsson K.H."/>
            <person name="Matsuura K."/>
            <person name="Barry K."/>
            <person name="Labutti K."/>
            <person name="Kuo R."/>
            <person name="Ohm R.A."/>
            <person name="Bhattacharya S.S."/>
            <person name="Shirouzu T."/>
            <person name="Yoshinaga Y."/>
            <person name="Martin F.M."/>
            <person name="Grigoriev I.V."/>
            <person name="Hibbett D.S."/>
        </authorList>
    </citation>
    <scope>NUCLEOTIDE SEQUENCE [LARGE SCALE GENOMIC DNA]</scope>
    <source>
        <strain evidence="2 3">CBS 109695</strain>
    </source>
</reference>
<keyword evidence="1" id="KW-0812">Transmembrane</keyword>
<gene>
    <name evidence="2" type="ORF">FIBSPDRAFT_1038876</name>
</gene>
<dbReference type="STRING" id="436010.A0A166SLE5"/>
<feature type="transmembrane region" description="Helical" evidence="1">
    <location>
        <begin position="25"/>
        <end position="45"/>
    </location>
</feature>
<protein>
    <submittedName>
        <fullName evidence="2">Uncharacterized protein</fullName>
    </submittedName>
</protein>
<accession>A0A166SLE5</accession>
<dbReference type="OrthoDB" id="3038990at2759"/>
<feature type="transmembrane region" description="Helical" evidence="1">
    <location>
        <begin position="129"/>
        <end position="151"/>
    </location>
</feature>
<keyword evidence="3" id="KW-1185">Reference proteome</keyword>
<name>A0A166SLE5_9AGAM</name>
<evidence type="ECO:0000313" key="3">
    <source>
        <dbReference type="Proteomes" id="UP000076532"/>
    </source>
</evidence>
<proteinExistence type="predicted"/>